<evidence type="ECO:0000256" key="2">
    <source>
        <dbReference type="SAM" id="MobiDB-lite"/>
    </source>
</evidence>
<dbReference type="Proteomes" id="UP001150569">
    <property type="component" value="Unassembled WGS sequence"/>
</dbReference>
<organism evidence="4 5">
    <name type="scientific">Tieghemiomyces parasiticus</name>
    <dbReference type="NCBI Taxonomy" id="78921"/>
    <lineage>
        <taxon>Eukaryota</taxon>
        <taxon>Fungi</taxon>
        <taxon>Fungi incertae sedis</taxon>
        <taxon>Zoopagomycota</taxon>
        <taxon>Kickxellomycotina</taxon>
        <taxon>Dimargaritomycetes</taxon>
        <taxon>Dimargaritales</taxon>
        <taxon>Dimargaritaceae</taxon>
        <taxon>Tieghemiomyces</taxon>
    </lineage>
</organism>
<comment type="caution">
    <text evidence="4">The sequence shown here is derived from an EMBL/GenBank/DDBJ whole genome shotgun (WGS) entry which is preliminary data.</text>
</comment>
<feature type="domain" description="RRM" evidence="3">
    <location>
        <begin position="8"/>
        <end position="86"/>
    </location>
</feature>
<dbReference type="Gene3D" id="3.30.70.330">
    <property type="match status" value="1"/>
</dbReference>
<feature type="compositionally biased region" description="Low complexity" evidence="2">
    <location>
        <begin position="108"/>
        <end position="126"/>
    </location>
</feature>
<dbReference type="OrthoDB" id="439808at2759"/>
<dbReference type="InterPro" id="IPR035979">
    <property type="entry name" value="RBD_domain_sf"/>
</dbReference>
<feature type="region of interest" description="Disordered" evidence="2">
    <location>
        <begin position="80"/>
        <end position="146"/>
    </location>
</feature>
<keyword evidence="5" id="KW-1185">Reference proteome</keyword>
<dbReference type="InterPro" id="IPR000504">
    <property type="entry name" value="RRM_dom"/>
</dbReference>
<accession>A0A9W8AFR2</accession>
<dbReference type="PROSITE" id="PS50102">
    <property type="entry name" value="RRM"/>
    <property type="match status" value="1"/>
</dbReference>
<dbReference type="SMART" id="SM00360">
    <property type="entry name" value="RRM"/>
    <property type="match status" value="1"/>
</dbReference>
<evidence type="ECO:0000313" key="4">
    <source>
        <dbReference type="EMBL" id="KAJ1930085.1"/>
    </source>
</evidence>
<reference evidence="4" key="1">
    <citation type="submission" date="2022-07" db="EMBL/GenBank/DDBJ databases">
        <title>Phylogenomic reconstructions and comparative analyses of Kickxellomycotina fungi.</title>
        <authorList>
            <person name="Reynolds N.K."/>
            <person name="Stajich J.E."/>
            <person name="Barry K."/>
            <person name="Grigoriev I.V."/>
            <person name="Crous P."/>
            <person name="Smith M.E."/>
        </authorList>
    </citation>
    <scope>NUCLEOTIDE SEQUENCE</scope>
    <source>
        <strain evidence="4">RSA 861</strain>
    </source>
</reference>
<feature type="compositionally biased region" description="Basic residues" evidence="2">
    <location>
        <begin position="127"/>
        <end position="139"/>
    </location>
</feature>
<dbReference type="GO" id="GO:0003723">
    <property type="term" value="F:RNA binding"/>
    <property type="evidence" value="ECO:0007669"/>
    <property type="project" value="UniProtKB-UniRule"/>
</dbReference>
<evidence type="ECO:0000313" key="5">
    <source>
        <dbReference type="Proteomes" id="UP001150569"/>
    </source>
</evidence>
<dbReference type="PANTHER" id="PTHR48034">
    <property type="entry name" value="TRANSFORMER-2 SEX-DETERMINING PROTEIN-RELATED"/>
    <property type="match status" value="1"/>
</dbReference>
<evidence type="ECO:0000259" key="3">
    <source>
        <dbReference type="PROSITE" id="PS50102"/>
    </source>
</evidence>
<keyword evidence="1" id="KW-0694">RNA-binding</keyword>
<sequence length="146" mass="16618">MRSTRESKTLGAFALEHDIVEQDLRSTFGRYGPVTTVSIVRPRRQGRSRPFAFITFESLDDARTAQNRLNGSQILGTPIRVDFSMTSGPKPGRGRRLSQRSRRRPRASRSPGAEAPRQDRSGQAARSRSRSPRRYSRSRSNRDSHY</sequence>
<protein>
    <submittedName>
        <fullName evidence="4">Transformer 2 beta</fullName>
    </submittedName>
</protein>
<proteinExistence type="predicted"/>
<dbReference type="EMBL" id="JANBPT010000016">
    <property type="protein sequence ID" value="KAJ1930085.1"/>
    <property type="molecule type" value="Genomic_DNA"/>
</dbReference>
<evidence type="ECO:0000256" key="1">
    <source>
        <dbReference type="PROSITE-ProRule" id="PRU00176"/>
    </source>
</evidence>
<dbReference type="AlphaFoldDB" id="A0A9W8AFR2"/>
<feature type="compositionally biased region" description="Basic residues" evidence="2">
    <location>
        <begin position="92"/>
        <end position="107"/>
    </location>
</feature>
<dbReference type="Pfam" id="PF00076">
    <property type="entry name" value="RRM_1"/>
    <property type="match status" value="1"/>
</dbReference>
<dbReference type="SUPFAM" id="SSF54928">
    <property type="entry name" value="RNA-binding domain, RBD"/>
    <property type="match status" value="1"/>
</dbReference>
<dbReference type="InterPro" id="IPR012677">
    <property type="entry name" value="Nucleotide-bd_a/b_plait_sf"/>
</dbReference>
<gene>
    <name evidence="4" type="primary">TRA2B</name>
    <name evidence="4" type="ORF">IWQ60_000628</name>
</gene>
<dbReference type="InterPro" id="IPR050441">
    <property type="entry name" value="RBM"/>
</dbReference>
<name>A0A9W8AFR2_9FUNG</name>